<sequence>MILIHSPGNLSSYPNRIQEEEKIDLCNSAQEKTFVMFSLLLPHEKKKAKTTRSAYLKQKQRANNPSRI</sequence>
<proteinExistence type="predicted"/>
<dbReference type="Gramene" id="CDP14913">
    <property type="protein sequence ID" value="CDP14913"/>
    <property type="gene ID" value="GSCOC_T00042401001"/>
</dbReference>
<feature type="region of interest" description="Disordered" evidence="1">
    <location>
        <begin position="48"/>
        <end position="68"/>
    </location>
</feature>
<keyword evidence="3" id="KW-1185">Reference proteome</keyword>
<dbReference type="EMBL" id="HG739176">
    <property type="protein sequence ID" value="CDP14913.1"/>
    <property type="molecule type" value="Genomic_DNA"/>
</dbReference>
<evidence type="ECO:0000313" key="3">
    <source>
        <dbReference type="Proteomes" id="UP000295252"/>
    </source>
</evidence>
<reference evidence="3" key="1">
    <citation type="journal article" date="2014" name="Science">
        <title>The coffee genome provides insight into the convergent evolution of caffeine biosynthesis.</title>
        <authorList>
            <person name="Denoeud F."/>
            <person name="Carretero-Paulet L."/>
            <person name="Dereeper A."/>
            <person name="Droc G."/>
            <person name="Guyot R."/>
            <person name="Pietrella M."/>
            <person name="Zheng C."/>
            <person name="Alberti A."/>
            <person name="Anthony F."/>
            <person name="Aprea G."/>
            <person name="Aury J.M."/>
            <person name="Bento P."/>
            <person name="Bernard M."/>
            <person name="Bocs S."/>
            <person name="Campa C."/>
            <person name="Cenci A."/>
            <person name="Combes M.C."/>
            <person name="Crouzillat D."/>
            <person name="Da Silva C."/>
            <person name="Daddiego L."/>
            <person name="De Bellis F."/>
            <person name="Dussert S."/>
            <person name="Garsmeur O."/>
            <person name="Gayraud T."/>
            <person name="Guignon V."/>
            <person name="Jahn K."/>
            <person name="Jamilloux V."/>
            <person name="Joet T."/>
            <person name="Labadie K."/>
            <person name="Lan T."/>
            <person name="Leclercq J."/>
            <person name="Lepelley M."/>
            <person name="Leroy T."/>
            <person name="Li L.T."/>
            <person name="Librado P."/>
            <person name="Lopez L."/>
            <person name="Munoz A."/>
            <person name="Noel B."/>
            <person name="Pallavicini A."/>
            <person name="Perrotta G."/>
            <person name="Poncet V."/>
            <person name="Pot D."/>
            <person name="Priyono X."/>
            <person name="Rigoreau M."/>
            <person name="Rouard M."/>
            <person name="Rozas J."/>
            <person name="Tranchant-Dubreuil C."/>
            <person name="VanBuren R."/>
            <person name="Zhang Q."/>
            <person name="Andrade A.C."/>
            <person name="Argout X."/>
            <person name="Bertrand B."/>
            <person name="de Kochko A."/>
            <person name="Graziosi G."/>
            <person name="Henry R.J."/>
            <person name="Jayarama X."/>
            <person name="Ming R."/>
            <person name="Nagai C."/>
            <person name="Rounsley S."/>
            <person name="Sankoff D."/>
            <person name="Giuliano G."/>
            <person name="Albert V.A."/>
            <person name="Wincker P."/>
            <person name="Lashermes P."/>
        </authorList>
    </citation>
    <scope>NUCLEOTIDE SEQUENCE [LARGE SCALE GENOMIC DNA]</scope>
    <source>
        <strain evidence="3">cv. DH200-94</strain>
    </source>
</reference>
<name>A0A068V4V6_COFCA</name>
<protein>
    <submittedName>
        <fullName evidence="2">Uncharacterized protein</fullName>
    </submittedName>
</protein>
<dbReference type="Proteomes" id="UP000295252">
    <property type="component" value="Chromosome VI"/>
</dbReference>
<organism evidence="2 3">
    <name type="scientific">Coffea canephora</name>
    <name type="common">Robusta coffee</name>
    <dbReference type="NCBI Taxonomy" id="49390"/>
    <lineage>
        <taxon>Eukaryota</taxon>
        <taxon>Viridiplantae</taxon>
        <taxon>Streptophyta</taxon>
        <taxon>Embryophyta</taxon>
        <taxon>Tracheophyta</taxon>
        <taxon>Spermatophyta</taxon>
        <taxon>Magnoliopsida</taxon>
        <taxon>eudicotyledons</taxon>
        <taxon>Gunneridae</taxon>
        <taxon>Pentapetalae</taxon>
        <taxon>asterids</taxon>
        <taxon>lamiids</taxon>
        <taxon>Gentianales</taxon>
        <taxon>Rubiaceae</taxon>
        <taxon>Ixoroideae</taxon>
        <taxon>Gardenieae complex</taxon>
        <taxon>Bertiereae - Coffeeae clade</taxon>
        <taxon>Coffeeae</taxon>
        <taxon>Coffea</taxon>
    </lineage>
</organism>
<gene>
    <name evidence="2" type="ORF">GSCOC_T00042401001</name>
</gene>
<dbReference type="InParanoid" id="A0A068V4V6"/>
<evidence type="ECO:0000313" key="2">
    <source>
        <dbReference type="EMBL" id="CDP14913.1"/>
    </source>
</evidence>
<dbReference type="AlphaFoldDB" id="A0A068V4V6"/>
<accession>A0A068V4V6</accession>
<evidence type="ECO:0000256" key="1">
    <source>
        <dbReference type="SAM" id="MobiDB-lite"/>
    </source>
</evidence>